<evidence type="ECO:0000313" key="2">
    <source>
        <dbReference type="Proteomes" id="UP000192418"/>
    </source>
</evidence>
<dbReference type="AlphaFoldDB" id="A0A1W2DVW3"/>
<keyword evidence="2" id="KW-1185">Reference proteome</keyword>
<sequence>MCWKRSAQLKCFRNKKMINLKFKKSYVSISGDYYQIKFDDEPDEPIDVDQVMDSLGPYFLIQFNFEFPGSDYYIESDDEALIGHYVVNSVILGHRTFTIKYGIDDRFIVKIEFGATDEEQNDLINVSKEMFLNVQVKG</sequence>
<protein>
    <recommendedName>
        <fullName evidence="3">Immunity protein 10</fullName>
    </recommendedName>
</protein>
<evidence type="ECO:0008006" key="3">
    <source>
        <dbReference type="Google" id="ProtNLM"/>
    </source>
</evidence>
<name>A0A1W2DVW3_9BACT</name>
<reference evidence="1 2" key="1">
    <citation type="submission" date="2017-04" db="EMBL/GenBank/DDBJ databases">
        <authorList>
            <person name="Afonso C.L."/>
            <person name="Miller P.J."/>
            <person name="Scott M.A."/>
            <person name="Spackman E."/>
            <person name="Goraichik I."/>
            <person name="Dimitrov K.M."/>
            <person name="Suarez D.L."/>
            <person name="Swayne D.E."/>
        </authorList>
    </citation>
    <scope>NUCLEOTIDE SEQUENCE [LARGE SCALE GENOMIC DNA]</scope>
    <source>
        <strain evidence="1 2">DSM 3385</strain>
    </source>
</reference>
<accession>A0A1W2DVW3</accession>
<evidence type="ECO:0000313" key="1">
    <source>
        <dbReference type="EMBL" id="SMD01614.1"/>
    </source>
</evidence>
<organism evidence="1 2">
    <name type="scientific">Desulfocicer vacuolatum DSM 3385</name>
    <dbReference type="NCBI Taxonomy" id="1121400"/>
    <lineage>
        <taxon>Bacteria</taxon>
        <taxon>Pseudomonadati</taxon>
        <taxon>Thermodesulfobacteriota</taxon>
        <taxon>Desulfobacteria</taxon>
        <taxon>Desulfobacterales</taxon>
        <taxon>Desulfobacteraceae</taxon>
        <taxon>Desulfocicer</taxon>
    </lineage>
</organism>
<proteinExistence type="predicted"/>
<dbReference type="Proteomes" id="UP000192418">
    <property type="component" value="Unassembled WGS sequence"/>
</dbReference>
<dbReference type="EMBL" id="FWXY01000021">
    <property type="protein sequence ID" value="SMD01614.1"/>
    <property type="molecule type" value="Genomic_DNA"/>
</dbReference>
<dbReference type="STRING" id="1121400.SAMN02746065_12114"/>
<gene>
    <name evidence="1" type="ORF">SAMN02746065_12114</name>
</gene>